<reference evidence="5" key="1">
    <citation type="journal article" date="2021" name="Mol. Ecol. Resour.">
        <title>Apolygus lucorum genome provides insights into omnivorousness and mesophyll feeding.</title>
        <authorList>
            <person name="Liu Y."/>
            <person name="Liu H."/>
            <person name="Wang H."/>
            <person name="Huang T."/>
            <person name="Liu B."/>
            <person name="Yang B."/>
            <person name="Yin L."/>
            <person name="Li B."/>
            <person name="Zhang Y."/>
            <person name="Zhang S."/>
            <person name="Jiang F."/>
            <person name="Zhang X."/>
            <person name="Ren Y."/>
            <person name="Wang B."/>
            <person name="Wang S."/>
            <person name="Lu Y."/>
            <person name="Wu K."/>
            <person name="Fan W."/>
            <person name="Wang G."/>
        </authorList>
    </citation>
    <scope>NUCLEOTIDE SEQUENCE</scope>
    <source>
        <strain evidence="5">12Hb</strain>
    </source>
</reference>
<gene>
    <name evidence="5" type="ORF">GE061_013167</name>
</gene>
<dbReference type="Proteomes" id="UP000466442">
    <property type="component" value="Unassembled WGS sequence"/>
</dbReference>
<keyword evidence="6" id="KW-1185">Reference proteome</keyword>
<dbReference type="PANTHER" id="PTHR11610:SF173">
    <property type="entry name" value="LIPASE DOMAIN-CONTAINING PROTEIN-RELATED"/>
    <property type="match status" value="1"/>
</dbReference>
<dbReference type="Gene3D" id="3.40.50.1820">
    <property type="entry name" value="alpha/beta hydrolase"/>
    <property type="match status" value="1"/>
</dbReference>
<evidence type="ECO:0000313" key="6">
    <source>
        <dbReference type="Proteomes" id="UP000466442"/>
    </source>
</evidence>
<comment type="subcellular location">
    <subcellularLocation>
        <location evidence="1">Secreted</location>
    </subcellularLocation>
</comment>
<name>A0A6A4JUJ3_APOLU</name>
<dbReference type="GO" id="GO:0016298">
    <property type="term" value="F:lipase activity"/>
    <property type="evidence" value="ECO:0007669"/>
    <property type="project" value="InterPro"/>
</dbReference>
<dbReference type="GO" id="GO:0017171">
    <property type="term" value="F:serine hydrolase activity"/>
    <property type="evidence" value="ECO:0007669"/>
    <property type="project" value="TreeGrafter"/>
</dbReference>
<dbReference type="InterPro" id="IPR000734">
    <property type="entry name" value="TAG_lipase"/>
</dbReference>
<dbReference type="AlphaFoldDB" id="A0A6A4JUJ3"/>
<dbReference type="Pfam" id="PF00151">
    <property type="entry name" value="Lipase"/>
    <property type="match status" value="1"/>
</dbReference>
<evidence type="ECO:0000256" key="2">
    <source>
        <dbReference type="ARBA" id="ARBA00010701"/>
    </source>
</evidence>
<organism evidence="5 6">
    <name type="scientific">Apolygus lucorum</name>
    <name type="common">Small green plant bug</name>
    <name type="synonym">Lygocoris lucorum</name>
    <dbReference type="NCBI Taxonomy" id="248454"/>
    <lineage>
        <taxon>Eukaryota</taxon>
        <taxon>Metazoa</taxon>
        <taxon>Ecdysozoa</taxon>
        <taxon>Arthropoda</taxon>
        <taxon>Hexapoda</taxon>
        <taxon>Insecta</taxon>
        <taxon>Pterygota</taxon>
        <taxon>Neoptera</taxon>
        <taxon>Paraneoptera</taxon>
        <taxon>Hemiptera</taxon>
        <taxon>Heteroptera</taxon>
        <taxon>Panheteroptera</taxon>
        <taxon>Cimicomorpha</taxon>
        <taxon>Miridae</taxon>
        <taxon>Mirini</taxon>
        <taxon>Apolygus</taxon>
    </lineage>
</organism>
<dbReference type="InterPro" id="IPR013818">
    <property type="entry name" value="Lipase"/>
</dbReference>
<dbReference type="InterPro" id="IPR029058">
    <property type="entry name" value="AB_hydrolase_fold"/>
</dbReference>
<evidence type="ECO:0000256" key="3">
    <source>
        <dbReference type="ARBA" id="ARBA00022525"/>
    </source>
</evidence>
<comment type="similarity">
    <text evidence="2 4">Belongs to the AB hydrolase superfamily. Lipase family.</text>
</comment>
<dbReference type="SUPFAM" id="SSF53474">
    <property type="entry name" value="alpha/beta-Hydrolases"/>
    <property type="match status" value="1"/>
</dbReference>
<evidence type="ECO:0000256" key="4">
    <source>
        <dbReference type="RuleBase" id="RU004262"/>
    </source>
</evidence>
<dbReference type="OrthoDB" id="199913at2759"/>
<evidence type="ECO:0000313" key="5">
    <source>
        <dbReference type="EMBL" id="KAF6212641.1"/>
    </source>
</evidence>
<dbReference type="GO" id="GO:0005615">
    <property type="term" value="C:extracellular space"/>
    <property type="evidence" value="ECO:0007669"/>
    <property type="project" value="TreeGrafter"/>
</dbReference>
<comment type="caution">
    <text evidence="5">The sequence shown here is derived from an EMBL/GenBank/DDBJ whole genome shotgun (WGS) entry which is preliminary data.</text>
</comment>
<sequence length="341" mass="38294">MRAALFTIVLALSGTRLYCLQNHEEEKNSHDVVNSSVMRNVGCEIFNIVGLCECDTVVKKYPIKYVLSISGSKRNFTEEPKTPYTEFDSEQFFSGELDPQKETVILIHGFLHGCDHKFIQQTTATYLEYRPDVQVIAVCWDGAFPDLEKKVGEIISLTTFPAAYSLTYCVGRTVASFIQHLHDDLSVAWDELTVVAHSLGTQVAGAAGNRLPSLETIIALDPAWKIPLLNNFRANSAHNVIVLHTSAVLGTPWPAGTADFYVNPASFFHLSTWVQPGCSQFDPPKIFQCNHYRSVEIFNEAVKCPEKFKAVEGRNVYFSPDTKVRGTFTFYTKKTFSKYHL</sequence>
<dbReference type="EMBL" id="WIXP02000004">
    <property type="protein sequence ID" value="KAF6212641.1"/>
    <property type="molecule type" value="Genomic_DNA"/>
</dbReference>
<protein>
    <submittedName>
        <fullName evidence="5">Uncharacterized protein</fullName>
    </submittedName>
</protein>
<keyword evidence="3" id="KW-0964">Secreted</keyword>
<evidence type="ECO:0000256" key="1">
    <source>
        <dbReference type="ARBA" id="ARBA00004613"/>
    </source>
</evidence>
<accession>A0A6A4JUJ3</accession>
<dbReference type="GO" id="GO:0016042">
    <property type="term" value="P:lipid catabolic process"/>
    <property type="evidence" value="ECO:0007669"/>
    <property type="project" value="TreeGrafter"/>
</dbReference>
<proteinExistence type="inferred from homology"/>
<dbReference type="PANTHER" id="PTHR11610">
    <property type="entry name" value="LIPASE"/>
    <property type="match status" value="1"/>
</dbReference>